<evidence type="ECO:0000313" key="1">
    <source>
        <dbReference type="EMBL" id="PNG16495.1"/>
    </source>
</evidence>
<dbReference type="Proteomes" id="UP000235943">
    <property type="component" value="Unassembled WGS sequence"/>
</dbReference>
<evidence type="ECO:0000313" key="2">
    <source>
        <dbReference type="Proteomes" id="UP000235943"/>
    </source>
</evidence>
<dbReference type="AlphaFoldDB" id="A0A2N8TBW7"/>
<accession>A0A2N8TBW7</accession>
<dbReference type="OrthoDB" id="4216660at2"/>
<name>A0A2N8TBW7_9ACTN</name>
<protein>
    <submittedName>
        <fullName evidence="1">Uncharacterized protein</fullName>
    </submittedName>
</protein>
<dbReference type="RefSeq" id="WP_102914010.1">
    <property type="nucleotide sequence ID" value="NZ_POUC01000688.1"/>
</dbReference>
<organism evidence="1 2">
    <name type="scientific">Streptomyces cahuitamycinicus</name>
    <dbReference type="NCBI Taxonomy" id="2070367"/>
    <lineage>
        <taxon>Bacteria</taxon>
        <taxon>Bacillati</taxon>
        <taxon>Actinomycetota</taxon>
        <taxon>Actinomycetes</taxon>
        <taxon>Kitasatosporales</taxon>
        <taxon>Streptomycetaceae</taxon>
        <taxon>Streptomyces</taxon>
    </lineage>
</organism>
<dbReference type="EMBL" id="POUC01000688">
    <property type="protein sequence ID" value="PNG16495.1"/>
    <property type="molecule type" value="Genomic_DNA"/>
</dbReference>
<gene>
    <name evidence="1" type="ORF">C1J00_41635</name>
</gene>
<comment type="caution">
    <text evidence="1">The sequence shown here is derived from an EMBL/GenBank/DDBJ whole genome shotgun (WGS) entry which is preliminary data.</text>
</comment>
<reference evidence="1 2" key="1">
    <citation type="submission" date="2018-01" db="EMBL/GenBank/DDBJ databases">
        <title>Draft genome sequence of Streptomyces sp. 13K301.</title>
        <authorList>
            <person name="Sahin N."/>
            <person name="Saygin H."/>
            <person name="Ay H."/>
        </authorList>
    </citation>
    <scope>NUCLEOTIDE SEQUENCE [LARGE SCALE GENOMIC DNA]</scope>
    <source>
        <strain evidence="1 2">13K301</strain>
    </source>
</reference>
<sequence>MDLTFDLGKRDGAPTKLHPVYDASREAYSLQLWENGQLSDEHGPFPYAGDVVETADDFLTRRGIRRLTGVERTDLYTRLLTATGDLFYAQCVLMLAEPEDQAAMLMYDEIEKLTAGLPEGEGGIVAFRIEDGSTDGQVYPTVEAAQAAQDDPEACTYISLPAGPRDFWTVDLCLEHLEHAAHMRHGCMVLGVPVCWHASLPTPQV</sequence>
<proteinExistence type="predicted"/>
<keyword evidence="2" id="KW-1185">Reference proteome</keyword>